<dbReference type="EMBL" id="FM954973">
    <property type="protein sequence ID" value="CAV27082.1"/>
    <property type="molecule type" value="Genomic_DNA"/>
</dbReference>
<gene>
    <name evidence="1" type="ordered locus">VS_II1150</name>
</gene>
<reference evidence="1 2" key="1">
    <citation type="submission" date="2009-02" db="EMBL/GenBank/DDBJ databases">
        <title>Vibrio splendidus str. LGP32 complete genome.</title>
        <authorList>
            <person name="Mazel D."/>
            <person name="Le Roux F."/>
        </authorList>
    </citation>
    <scope>NUCLEOTIDE SEQUENCE [LARGE SCALE GENOMIC DNA]</scope>
    <source>
        <strain evidence="1 2">LGP32</strain>
    </source>
</reference>
<dbReference type="AlphaFoldDB" id="B7VSD0"/>
<dbReference type="Proteomes" id="UP000009100">
    <property type="component" value="Chromosome 2"/>
</dbReference>
<proteinExistence type="predicted"/>
<name>B7VSD0_VIBA3</name>
<sequence length="48" mass="5555">MVRFSGTRIIVLKRGRVRNENEYELLAQNDTTRYGIEEFSESFLSAAS</sequence>
<dbReference type="KEGG" id="vsp:VS_II1150"/>
<protein>
    <submittedName>
        <fullName evidence="1">Uncharacterized protein</fullName>
    </submittedName>
</protein>
<organism evidence="1 2">
    <name type="scientific">Vibrio atlanticus (strain LGP32)</name>
    <name type="common">Vibrio splendidus (strain Mel32)</name>
    <dbReference type="NCBI Taxonomy" id="575788"/>
    <lineage>
        <taxon>Bacteria</taxon>
        <taxon>Pseudomonadati</taxon>
        <taxon>Pseudomonadota</taxon>
        <taxon>Gammaproteobacteria</taxon>
        <taxon>Vibrionales</taxon>
        <taxon>Vibrionaceae</taxon>
        <taxon>Vibrio</taxon>
    </lineage>
</organism>
<evidence type="ECO:0000313" key="2">
    <source>
        <dbReference type="Proteomes" id="UP000009100"/>
    </source>
</evidence>
<accession>B7VSD0</accession>
<dbReference type="HOGENOM" id="CLU_3159285_0_0_6"/>
<evidence type="ECO:0000313" key="1">
    <source>
        <dbReference type="EMBL" id="CAV27082.1"/>
    </source>
</evidence>